<protein>
    <submittedName>
        <fullName evidence="1">Uncharacterized protein</fullName>
    </submittedName>
</protein>
<dbReference type="AlphaFoldDB" id="X1HEZ3"/>
<dbReference type="EMBL" id="BARU01012687">
    <property type="protein sequence ID" value="GAH43873.1"/>
    <property type="molecule type" value="Genomic_DNA"/>
</dbReference>
<proteinExistence type="predicted"/>
<accession>X1HEZ3</accession>
<organism evidence="1">
    <name type="scientific">marine sediment metagenome</name>
    <dbReference type="NCBI Taxonomy" id="412755"/>
    <lineage>
        <taxon>unclassified sequences</taxon>
        <taxon>metagenomes</taxon>
        <taxon>ecological metagenomes</taxon>
    </lineage>
</organism>
<reference evidence="1" key="1">
    <citation type="journal article" date="2014" name="Front. Microbiol.">
        <title>High frequency of phylogenetically diverse reductive dehalogenase-homologous genes in deep subseafloor sedimentary metagenomes.</title>
        <authorList>
            <person name="Kawai M."/>
            <person name="Futagami T."/>
            <person name="Toyoda A."/>
            <person name="Takaki Y."/>
            <person name="Nishi S."/>
            <person name="Hori S."/>
            <person name="Arai W."/>
            <person name="Tsubouchi T."/>
            <person name="Morono Y."/>
            <person name="Uchiyama I."/>
            <person name="Ito T."/>
            <person name="Fujiyama A."/>
            <person name="Inagaki F."/>
            <person name="Takami H."/>
        </authorList>
    </citation>
    <scope>NUCLEOTIDE SEQUENCE</scope>
    <source>
        <strain evidence="1">Expedition CK06-06</strain>
    </source>
</reference>
<gene>
    <name evidence="1" type="ORF">S03H2_23269</name>
</gene>
<evidence type="ECO:0000313" key="1">
    <source>
        <dbReference type="EMBL" id="GAH43873.1"/>
    </source>
</evidence>
<name>X1HEZ3_9ZZZZ</name>
<comment type="caution">
    <text evidence="1">The sequence shown here is derived from an EMBL/GenBank/DDBJ whole genome shotgun (WGS) entry which is preliminary data.</text>
</comment>
<sequence>MFMFPILDSDFEGHSIISSNRFGDLKVYTNKTEELAKNN</sequence>